<evidence type="ECO:0000256" key="2">
    <source>
        <dbReference type="ARBA" id="ARBA00029447"/>
    </source>
</evidence>
<protein>
    <submittedName>
        <fullName evidence="5">Methyl-accepting chemotaxis sensory transducer</fullName>
    </submittedName>
</protein>
<gene>
    <name evidence="5" type="ORF">C725_1971</name>
</gene>
<dbReference type="PRINTS" id="PR00260">
    <property type="entry name" value="CHEMTRNSDUCR"/>
</dbReference>
<dbReference type="InterPro" id="IPR004089">
    <property type="entry name" value="MCPsignal_dom"/>
</dbReference>
<dbReference type="Proteomes" id="UP000011717">
    <property type="component" value="Unassembled WGS sequence"/>
</dbReference>
<evidence type="ECO:0000259" key="4">
    <source>
        <dbReference type="PROSITE" id="PS50111"/>
    </source>
</evidence>
<accession>M2T7T2</accession>
<dbReference type="InterPro" id="IPR004090">
    <property type="entry name" value="Chemotax_Me-accpt_rcpt"/>
</dbReference>
<dbReference type="GO" id="GO:0016020">
    <property type="term" value="C:membrane"/>
    <property type="evidence" value="ECO:0007669"/>
    <property type="project" value="InterPro"/>
</dbReference>
<dbReference type="GO" id="GO:0004888">
    <property type="term" value="F:transmembrane signaling receptor activity"/>
    <property type="evidence" value="ECO:0007669"/>
    <property type="project" value="InterPro"/>
</dbReference>
<keyword evidence="1 3" id="KW-0807">Transducer</keyword>
<dbReference type="Gene3D" id="1.10.287.950">
    <property type="entry name" value="Methyl-accepting chemotaxis protein"/>
    <property type="match status" value="1"/>
</dbReference>
<dbReference type="PROSITE" id="PS50111">
    <property type="entry name" value="CHEMOTAXIS_TRANSDUC_2"/>
    <property type="match status" value="1"/>
</dbReference>
<keyword evidence="6" id="KW-1185">Reference proteome</keyword>
<sequence length="441" mass="47704">MEVSDTSGYIAGVTTRIDTHLQMLDMLESVTGSLGRDQEAVAGSTKKARDLAENARLRLDAGQEVISEALDAFAGVAKLAETMGERLAGFVTAMEQARKVSHTIEQIANNTNMLALNATIEAARAGEAGRGFAVVAAEVKNLAADTRRATTEINETLARLSEEVAAAGEEFGSGARRSAETRKQFAAVSGAIQEVGSLVRAVDDETAGIAGSTDGITAAVQQMQDALKQFSADARENADELVRVHGRLGTLEQRANGMYNMLSQTHVETEDTPFVTLALRGMEETAAVIAAGIERAEIGEADVFDTHYRPVPGSDPEQFTTRFNGFADTHIRPIIDRLTASDPRIIASAITDRNGYLPTHITEKSKTPGPDRAWNSDNCRNRRIFWDDATERANMSTARCMLSVYRQDVAEAADGYRAVKSAFVPLYVAGRRWGNFELAWV</sequence>
<dbReference type="GO" id="GO:0007165">
    <property type="term" value="P:signal transduction"/>
    <property type="evidence" value="ECO:0007669"/>
    <property type="project" value="UniProtKB-KW"/>
</dbReference>
<dbReference type="SUPFAM" id="SSF58104">
    <property type="entry name" value="Methyl-accepting chemotaxis protein (MCP) signaling domain"/>
    <property type="match status" value="1"/>
</dbReference>
<evidence type="ECO:0000313" key="6">
    <source>
        <dbReference type="Proteomes" id="UP000011717"/>
    </source>
</evidence>
<dbReference type="PANTHER" id="PTHR32089">
    <property type="entry name" value="METHYL-ACCEPTING CHEMOTAXIS PROTEIN MCPB"/>
    <property type="match status" value="1"/>
</dbReference>
<evidence type="ECO:0000313" key="5">
    <source>
        <dbReference type="EMBL" id="EMD82584.1"/>
    </source>
</evidence>
<reference evidence="5 6" key="1">
    <citation type="journal article" date="2013" name="Genome Announc.">
        <title>Draft Genome Sequence of Strain JLT2015T, Belonging to the Family Sphingomonadaceae of the Alphaproteobacteria.</title>
        <authorList>
            <person name="Tang K."/>
            <person name="Liu K."/>
            <person name="Li S."/>
            <person name="Jiao N."/>
        </authorList>
    </citation>
    <scope>NUCLEOTIDE SEQUENCE [LARGE SCALE GENOMIC DNA]</scope>
    <source>
        <strain evidence="5 6">JLT2015</strain>
    </source>
</reference>
<comment type="caution">
    <text evidence="5">The sequence shown here is derived from an EMBL/GenBank/DDBJ whole genome shotgun (WGS) entry which is preliminary data.</text>
</comment>
<dbReference type="GO" id="GO:0006935">
    <property type="term" value="P:chemotaxis"/>
    <property type="evidence" value="ECO:0007669"/>
    <property type="project" value="InterPro"/>
</dbReference>
<feature type="domain" description="Methyl-accepting transducer" evidence="4">
    <location>
        <begin position="1"/>
        <end position="231"/>
    </location>
</feature>
<dbReference type="SMART" id="SM00283">
    <property type="entry name" value="MA"/>
    <property type="match status" value="1"/>
</dbReference>
<comment type="similarity">
    <text evidence="2">Belongs to the methyl-accepting chemotaxis (MCP) protein family.</text>
</comment>
<dbReference type="EMBL" id="AMRV01000006">
    <property type="protein sequence ID" value="EMD82584.1"/>
    <property type="molecule type" value="Genomic_DNA"/>
</dbReference>
<evidence type="ECO:0000256" key="1">
    <source>
        <dbReference type="ARBA" id="ARBA00023224"/>
    </source>
</evidence>
<name>M2T7T2_9SPHN</name>
<evidence type="ECO:0000256" key="3">
    <source>
        <dbReference type="PROSITE-ProRule" id="PRU00284"/>
    </source>
</evidence>
<dbReference type="AlphaFoldDB" id="M2T7T2"/>
<dbReference type="Pfam" id="PF00015">
    <property type="entry name" value="MCPsignal"/>
    <property type="match status" value="1"/>
</dbReference>
<organism evidence="5 6">
    <name type="scientific">Pacificimonas flava</name>
    <dbReference type="NCBI Taxonomy" id="1234595"/>
    <lineage>
        <taxon>Bacteria</taxon>
        <taxon>Pseudomonadati</taxon>
        <taxon>Pseudomonadota</taxon>
        <taxon>Alphaproteobacteria</taxon>
        <taxon>Sphingomonadales</taxon>
        <taxon>Sphingosinicellaceae</taxon>
        <taxon>Pacificimonas</taxon>
    </lineage>
</organism>
<proteinExistence type="inferred from homology"/>
<dbReference type="PANTHER" id="PTHR32089:SF114">
    <property type="entry name" value="METHYL-ACCEPTING CHEMOTAXIS PROTEIN MCPB"/>
    <property type="match status" value="1"/>
</dbReference>